<dbReference type="CDD" id="cd09087">
    <property type="entry name" value="Ape1-like_AP-endo"/>
    <property type="match status" value="1"/>
</dbReference>
<organism evidence="13 14">
    <name type="scientific">Brachionus plicatilis</name>
    <name type="common">Marine rotifer</name>
    <name type="synonym">Brachionus muelleri</name>
    <dbReference type="NCBI Taxonomy" id="10195"/>
    <lineage>
        <taxon>Eukaryota</taxon>
        <taxon>Metazoa</taxon>
        <taxon>Spiralia</taxon>
        <taxon>Gnathifera</taxon>
        <taxon>Rotifera</taxon>
        <taxon>Eurotatoria</taxon>
        <taxon>Monogononta</taxon>
        <taxon>Pseudotrocha</taxon>
        <taxon>Ploima</taxon>
        <taxon>Brachionidae</taxon>
        <taxon>Brachionus</taxon>
    </lineage>
</organism>
<evidence type="ECO:0000256" key="4">
    <source>
        <dbReference type="ARBA" id="ARBA00022723"/>
    </source>
</evidence>
<evidence type="ECO:0000256" key="8">
    <source>
        <dbReference type="PIRSR" id="PIRSR604808-2"/>
    </source>
</evidence>
<evidence type="ECO:0000256" key="10">
    <source>
        <dbReference type="RuleBase" id="RU362131"/>
    </source>
</evidence>
<dbReference type="GO" id="GO:0003677">
    <property type="term" value="F:DNA binding"/>
    <property type="evidence" value="ECO:0007669"/>
    <property type="project" value="InterPro"/>
</dbReference>
<dbReference type="GO" id="GO:0008311">
    <property type="term" value="F:double-stranded DNA 3'-5' DNA exonuclease activity"/>
    <property type="evidence" value="ECO:0007669"/>
    <property type="project" value="UniProtKB-EC"/>
</dbReference>
<dbReference type="PROSITE" id="PS00728">
    <property type="entry name" value="AP_NUCLEASE_F1_3"/>
    <property type="match status" value="1"/>
</dbReference>
<feature type="domain" description="Endonuclease/exonuclease/phosphatase" evidence="12">
    <location>
        <begin position="121"/>
        <end position="361"/>
    </location>
</feature>
<evidence type="ECO:0000256" key="11">
    <source>
        <dbReference type="SAM" id="MobiDB-lite"/>
    </source>
</evidence>
<dbReference type="STRING" id="10195.A0A3M7RS09"/>
<keyword evidence="4 8" id="KW-0479">Metal-binding</keyword>
<accession>A0A3M7RS09</accession>
<keyword evidence="13" id="KW-0456">Lyase</keyword>
<evidence type="ECO:0000256" key="7">
    <source>
        <dbReference type="PIRSR" id="PIRSR604808-1"/>
    </source>
</evidence>
<feature type="compositionally biased region" description="Low complexity" evidence="11">
    <location>
        <begin position="12"/>
        <end position="25"/>
    </location>
</feature>
<comment type="catalytic activity">
    <reaction evidence="1">
        <text>Exonucleolytic cleavage in the 3'- to 5'-direction to yield nucleoside 5'-phosphates.</text>
        <dbReference type="EC" id="3.1.11.2"/>
    </reaction>
</comment>
<dbReference type="NCBIfam" id="TIGR00633">
    <property type="entry name" value="xth"/>
    <property type="match status" value="1"/>
</dbReference>
<dbReference type="Gene3D" id="3.60.10.10">
    <property type="entry name" value="Endonuclease/exonuclease/phosphatase"/>
    <property type="match status" value="1"/>
</dbReference>
<evidence type="ECO:0000256" key="2">
    <source>
        <dbReference type="ARBA" id="ARBA00001936"/>
    </source>
</evidence>
<keyword evidence="5" id="KW-0378">Hydrolase</keyword>
<feature type="active site" evidence="7">
    <location>
        <position position="224"/>
    </location>
</feature>
<feature type="active site" description="Proton acceptor" evidence="7">
    <location>
        <position position="361"/>
    </location>
</feature>
<feature type="active site" description="Proton donor/acceptor" evidence="7">
    <location>
        <position position="263"/>
    </location>
</feature>
<comment type="cofactor">
    <cofactor evidence="8 10">
        <name>Mg(2+)</name>
        <dbReference type="ChEBI" id="CHEBI:18420"/>
    </cofactor>
    <cofactor evidence="8 10">
        <name>Mn(2+)</name>
        <dbReference type="ChEBI" id="CHEBI:29035"/>
    </cofactor>
    <text evidence="8 10">Probably binds two magnesium or manganese ions per subunit.</text>
</comment>
<feature type="binding site" evidence="8">
    <location>
        <position position="124"/>
    </location>
    <ligand>
        <name>Mg(2+)</name>
        <dbReference type="ChEBI" id="CHEBI:18420"/>
        <label>1</label>
    </ligand>
</feature>
<dbReference type="EMBL" id="REGN01002767">
    <property type="protein sequence ID" value="RNA26259.1"/>
    <property type="molecule type" value="Genomic_DNA"/>
</dbReference>
<feature type="site" description="Important for catalytic activity" evidence="9">
    <location>
        <position position="335"/>
    </location>
</feature>
<dbReference type="PROSITE" id="PS51435">
    <property type="entry name" value="AP_NUCLEASE_F1_4"/>
    <property type="match status" value="1"/>
</dbReference>
<keyword evidence="14" id="KW-1185">Reference proteome</keyword>
<feature type="binding site" evidence="8">
    <location>
        <position position="361"/>
    </location>
    <ligand>
        <name>Mg(2+)</name>
        <dbReference type="ChEBI" id="CHEBI:18420"/>
        <label>1</label>
    </ligand>
</feature>
<dbReference type="InterPro" id="IPR020848">
    <property type="entry name" value="AP_endonuclease_F1_CS"/>
</dbReference>
<feature type="binding site" evidence="8">
    <location>
        <position position="360"/>
    </location>
    <ligand>
        <name>Mg(2+)</name>
        <dbReference type="ChEBI" id="CHEBI:18420"/>
        <label>1</label>
    </ligand>
</feature>
<evidence type="ECO:0000256" key="9">
    <source>
        <dbReference type="PIRSR" id="PIRSR604808-3"/>
    </source>
</evidence>
<dbReference type="PANTHER" id="PTHR22748:SF6">
    <property type="entry name" value="DNA-(APURINIC OR APYRIMIDINIC SITE) ENDONUCLEASE"/>
    <property type="match status" value="1"/>
</dbReference>
<comment type="similarity">
    <text evidence="3 10">Belongs to the DNA repair enzymes AP/ExoA family.</text>
</comment>
<feature type="site" description="Transition state stabilizer" evidence="9">
    <location>
        <position position="265"/>
    </location>
</feature>
<dbReference type="GO" id="GO:0006284">
    <property type="term" value="P:base-excision repair"/>
    <property type="evidence" value="ECO:0007669"/>
    <property type="project" value="TreeGrafter"/>
</dbReference>
<keyword evidence="10" id="KW-0234">DNA repair</keyword>
<feature type="binding site" evidence="8">
    <location>
        <position position="263"/>
    </location>
    <ligand>
        <name>Mg(2+)</name>
        <dbReference type="ChEBI" id="CHEBI:18420"/>
        <label>1</label>
    </ligand>
</feature>
<evidence type="ECO:0000256" key="5">
    <source>
        <dbReference type="ARBA" id="ARBA00022801"/>
    </source>
</evidence>
<evidence type="ECO:0000313" key="14">
    <source>
        <dbReference type="Proteomes" id="UP000276133"/>
    </source>
</evidence>
<evidence type="ECO:0000256" key="1">
    <source>
        <dbReference type="ARBA" id="ARBA00000493"/>
    </source>
</evidence>
<protein>
    <recommendedName>
        <fullName evidence="10">DNA-(apurinic or apyrimidinic site) endonuclease</fullName>
        <ecNumber evidence="10">3.1.-.-</ecNumber>
    </recommendedName>
</protein>
<dbReference type="GO" id="GO:0003906">
    <property type="term" value="F:DNA-(apurinic or apyrimidinic site) endonuclease activity"/>
    <property type="evidence" value="ECO:0007669"/>
    <property type="project" value="TreeGrafter"/>
</dbReference>
<evidence type="ECO:0000256" key="6">
    <source>
        <dbReference type="ARBA" id="ARBA00022842"/>
    </source>
</evidence>
<feature type="site" description="Interaction with DNA substrate" evidence="9">
    <location>
        <position position="361"/>
    </location>
</feature>
<proteinExistence type="inferred from homology"/>
<name>A0A3M7RS09_BRAPC</name>
<dbReference type="EC" id="3.1.-.-" evidence="10"/>
<dbReference type="GO" id="GO:0016829">
    <property type="term" value="F:lyase activity"/>
    <property type="evidence" value="ECO:0007669"/>
    <property type="project" value="UniProtKB-KW"/>
</dbReference>
<reference evidence="13 14" key="1">
    <citation type="journal article" date="2018" name="Sci. Rep.">
        <title>Genomic signatures of local adaptation to the degree of environmental predictability in rotifers.</title>
        <authorList>
            <person name="Franch-Gras L."/>
            <person name="Hahn C."/>
            <person name="Garcia-Roger E.M."/>
            <person name="Carmona M.J."/>
            <person name="Serra M."/>
            <person name="Gomez A."/>
        </authorList>
    </citation>
    <scope>NUCLEOTIDE SEQUENCE [LARGE SCALE GENOMIC DNA]</scope>
    <source>
        <strain evidence="13">HYR1</strain>
    </source>
</reference>
<dbReference type="AlphaFoldDB" id="A0A3M7RS09"/>
<keyword evidence="6 8" id="KW-0460">Magnesium</keyword>
<dbReference type="GO" id="GO:0005634">
    <property type="term" value="C:nucleus"/>
    <property type="evidence" value="ECO:0007669"/>
    <property type="project" value="TreeGrafter"/>
</dbReference>
<keyword evidence="8" id="KW-0464">Manganese</keyword>
<dbReference type="Pfam" id="PF03372">
    <property type="entry name" value="Exo_endo_phos"/>
    <property type="match status" value="1"/>
</dbReference>
<evidence type="ECO:0000313" key="13">
    <source>
        <dbReference type="EMBL" id="RNA26259.1"/>
    </source>
</evidence>
<dbReference type="PANTHER" id="PTHR22748">
    <property type="entry name" value="AP ENDONUCLEASE"/>
    <property type="match status" value="1"/>
</dbReference>
<keyword evidence="10" id="KW-0227">DNA damage</keyword>
<gene>
    <name evidence="13" type="ORF">BpHYR1_025112</name>
</gene>
<feature type="region of interest" description="Disordered" evidence="11">
    <location>
        <begin position="51"/>
        <end position="107"/>
    </location>
</feature>
<evidence type="ECO:0000259" key="12">
    <source>
        <dbReference type="Pfam" id="PF03372"/>
    </source>
</evidence>
<dbReference type="Proteomes" id="UP000276133">
    <property type="component" value="Unassembled WGS sequence"/>
</dbReference>
<dbReference type="GO" id="GO:0008081">
    <property type="term" value="F:phosphoric diester hydrolase activity"/>
    <property type="evidence" value="ECO:0007669"/>
    <property type="project" value="TreeGrafter"/>
</dbReference>
<dbReference type="InterPro" id="IPR005135">
    <property type="entry name" value="Endo/exonuclease/phosphatase"/>
</dbReference>
<dbReference type="SUPFAM" id="SSF56219">
    <property type="entry name" value="DNase I-like"/>
    <property type="match status" value="1"/>
</dbReference>
<feature type="compositionally biased region" description="Basic and acidic residues" evidence="11">
    <location>
        <begin position="55"/>
        <end position="76"/>
    </location>
</feature>
<comment type="cofactor">
    <cofactor evidence="2">
        <name>Mn(2+)</name>
        <dbReference type="ChEBI" id="CHEBI:29035"/>
    </cofactor>
</comment>
<dbReference type="InterPro" id="IPR004808">
    <property type="entry name" value="AP_endonuc_1"/>
</dbReference>
<evidence type="ECO:0000256" key="3">
    <source>
        <dbReference type="ARBA" id="ARBA00007092"/>
    </source>
</evidence>
<feature type="region of interest" description="Disordered" evidence="11">
    <location>
        <begin position="1"/>
        <end position="37"/>
    </location>
</feature>
<sequence>MPPKKSKRKAESSVSKSPVVKDPFSASKRSKKDNDEVITLDKDENIIESTLDLEISPKVEENDTTKSRKDVSREDDSEKNDEEVIIEKSSKKTTKEDLPSKYDQEEFKKPSNDKEYNFKIVSWNINGIRAWLDKGGLDYLKAEDPDIFCCQETKCDKSKIPPKASLPGYFSYWLSGDTQGYSGVGLMTKQKPIKISYGMNLKKHDNEGRVVCAEYEKFYLINTYIPNSGRGLVRLSYRMEWEVEFRKYLANLESEKPVIWTGDLNVAHNPIDIKNPNSNLKSAGFTLEERECFTKILSDGYFDSFRYLYPKKTDAFTYWSYFRNAREKNVGWRLDYFVMSEKLKPNLVDNLIRSKVLGSDHCPIALFLKFD</sequence>
<comment type="caution">
    <text evidence="13">The sequence shown here is derived from an EMBL/GenBank/DDBJ whole genome shotgun (WGS) entry which is preliminary data.</text>
</comment>
<feature type="compositionally biased region" description="Basic and acidic residues" evidence="11">
    <location>
        <begin position="85"/>
        <end position="107"/>
    </location>
</feature>
<dbReference type="InterPro" id="IPR036691">
    <property type="entry name" value="Endo/exonu/phosph_ase_sf"/>
</dbReference>
<feature type="binding site" evidence="8">
    <location>
        <position position="265"/>
    </location>
    <ligand>
        <name>Mg(2+)</name>
        <dbReference type="ChEBI" id="CHEBI:18420"/>
        <label>1</label>
    </ligand>
</feature>
<dbReference type="GO" id="GO:0046872">
    <property type="term" value="F:metal ion binding"/>
    <property type="evidence" value="ECO:0007669"/>
    <property type="project" value="UniProtKB-KW"/>
</dbReference>
<dbReference type="NCBIfam" id="TIGR00195">
    <property type="entry name" value="exoDNase_III"/>
    <property type="match status" value="1"/>
</dbReference>
<feature type="binding site" evidence="8">
    <location>
        <position position="152"/>
    </location>
    <ligand>
        <name>Mg(2+)</name>
        <dbReference type="ChEBI" id="CHEBI:18420"/>
        <label>1</label>
    </ligand>
</feature>
<dbReference type="OrthoDB" id="498125at2759"/>